<evidence type="ECO:0000313" key="1">
    <source>
        <dbReference type="EMBL" id="PZX39875.1"/>
    </source>
</evidence>
<sequence>MRFIVFLIVSILLLISCEQNDSYDYLPKDLRAFAKDAKLVESWDLTENLDRVITINLYKNDNYELKKYVVDYDIDNNYKFNNQLIVKGDSVYFYRSSGYSKLHEKSPREKKSYILLEINKDFTNTTNLGVWEKETYFGGLEKLISAKVSLDSSSFEKRGISKNDYLLAKSELEFINSSILK</sequence>
<dbReference type="Proteomes" id="UP000248584">
    <property type="component" value="Unassembled WGS sequence"/>
</dbReference>
<dbReference type="RefSeq" id="WP_015363071.1">
    <property type="nucleotide sequence ID" value="NZ_QKZR01000003.1"/>
</dbReference>
<dbReference type="PROSITE" id="PS51257">
    <property type="entry name" value="PROKAR_LIPOPROTEIN"/>
    <property type="match status" value="1"/>
</dbReference>
<reference evidence="1 2" key="1">
    <citation type="submission" date="2018-06" db="EMBL/GenBank/DDBJ databases">
        <title>Genomic Encyclopedia of Archaeal and Bacterial Type Strains, Phase II (KMG-II): from individual species to whole genera.</title>
        <authorList>
            <person name="Goeker M."/>
        </authorList>
    </citation>
    <scope>NUCLEOTIDE SEQUENCE [LARGE SCALE GENOMIC DNA]</scope>
    <source>
        <strain evidence="1 2">DSM 17205</strain>
    </source>
</reference>
<comment type="caution">
    <text evidence="1">The sequence shown here is derived from an EMBL/GenBank/DDBJ whole genome shotgun (WGS) entry which is preliminary data.</text>
</comment>
<proteinExistence type="predicted"/>
<protein>
    <recommendedName>
        <fullName evidence="3">Lipoprotein</fullName>
    </recommendedName>
</protein>
<organism evidence="1 2">
    <name type="scientific">Nonlabens dokdonensis</name>
    <dbReference type="NCBI Taxonomy" id="328515"/>
    <lineage>
        <taxon>Bacteria</taxon>
        <taxon>Pseudomonadati</taxon>
        <taxon>Bacteroidota</taxon>
        <taxon>Flavobacteriia</taxon>
        <taxon>Flavobacteriales</taxon>
        <taxon>Flavobacteriaceae</taxon>
        <taxon>Nonlabens</taxon>
    </lineage>
</organism>
<gene>
    <name evidence="1" type="ORF">LX97_02233</name>
</gene>
<name>A0ABX5PY23_9FLAO</name>
<dbReference type="EMBL" id="QKZR01000003">
    <property type="protein sequence ID" value="PZX39875.1"/>
    <property type="molecule type" value="Genomic_DNA"/>
</dbReference>
<accession>A0ABX5PY23</accession>
<keyword evidence="2" id="KW-1185">Reference proteome</keyword>
<evidence type="ECO:0008006" key="3">
    <source>
        <dbReference type="Google" id="ProtNLM"/>
    </source>
</evidence>
<evidence type="ECO:0000313" key="2">
    <source>
        <dbReference type="Proteomes" id="UP000248584"/>
    </source>
</evidence>